<proteinExistence type="predicted"/>
<evidence type="ECO:0000313" key="2">
    <source>
        <dbReference type="Proteomes" id="UP001295794"/>
    </source>
</evidence>
<reference evidence="1" key="1">
    <citation type="submission" date="2023-11" db="EMBL/GenBank/DDBJ databases">
        <authorList>
            <person name="De Vega J J."/>
            <person name="De Vega J J."/>
        </authorList>
    </citation>
    <scope>NUCLEOTIDE SEQUENCE</scope>
</reference>
<accession>A0AAD2H5B6</accession>
<comment type="caution">
    <text evidence="1">The sequence shown here is derived from an EMBL/GenBank/DDBJ whole genome shotgun (WGS) entry which is preliminary data.</text>
</comment>
<evidence type="ECO:0000313" key="1">
    <source>
        <dbReference type="EMBL" id="CAK5269571.1"/>
    </source>
</evidence>
<sequence>MKELSGSTSDQSHLRIKSVGVEGVKFSPALEEAFKDLTGGWLKFLAKSIAGHASTEGTAWARPCTVHARANCDRFLRRQFCYCTHQSLTGARSQDRSAVC</sequence>
<dbReference type="EMBL" id="CAVNYO010000149">
    <property type="protein sequence ID" value="CAK5269571.1"/>
    <property type="molecule type" value="Genomic_DNA"/>
</dbReference>
<dbReference type="AlphaFoldDB" id="A0AAD2H5B6"/>
<dbReference type="Proteomes" id="UP001295794">
    <property type="component" value="Unassembled WGS sequence"/>
</dbReference>
<protein>
    <submittedName>
        <fullName evidence="1">Uncharacterized protein</fullName>
    </submittedName>
</protein>
<organism evidence="1 2">
    <name type="scientific">Mycena citricolor</name>
    <dbReference type="NCBI Taxonomy" id="2018698"/>
    <lineage>
        <taxon>Eukaryota</taxon>
        <taxon>Fungi</taxon>
        <taxon>Dikarya</taxon>
        <taxon>Basidiomycota</taxon>
        <taxon>Agaricomycotina</taxon>
        <taxon>Agaricomycetes</taxon>
        <taxon>Agaricomycetidae</taxon>
        <taxon>Agaricales</taxon>
        <taxon>Marasmiineae</taxon>
        <taxon>Mycenaceae</taxon>
        <taxon>Mycena</taxon>
    </lineage>
</organism>
<keyword evidence="2" id="KW-1185">Reference proteome</keyword>
<name>A0AAD2H5B6_9AGAR</name>
<gene>
    <name evidence="1" type="ORF">MYCIT1_LOCUS13398</name>
</gene>